<dbReference type="PRINTS" id="PR00480">
    <property type="entry name" value="ASTACIN"/>
</dbReference>
<dbReference type="Proteomes" id="UP000298663">
    <property type="component" value="Unassembled WGS sequence"/>
</dbReference>
<name>A0A4U5M2S6_STECR</name>
<dbReference type="PANTHER" id="PTHR10127:SF780">
    <property type="entry name" value="METALLOENDOPEPTIDASE"/>
    <property type="match status" value="1"/>
</dbReference>
<feature type="binding site" evidence="7">
    <location>
        <position position="226"/>
    </location>
    <ligand>
        <name>Zn(2+)</name>
        <dbReference type="ChEBI" id="CHEBI:29105"/>
        <note>catalytic</note>
    </ligand>
</feature>
<dbReference type="InterPro" id="IPR001506">
    <property type="entry name" value="Peptidase_M12A"/>
</dbReference>
<evidence type="ECO:0000256" key="4">
    <source>
        <dbReference type="ARBA" id="ARBA00022833"/>
    </source>
</evidence>
<proteinExistence type="predicted"/>
<evidence type="ECO:0000256" key="3">
    <source>
        <dbReference type="ARBA" id="ARBA00022801"/>
    </source>
</evidence>
<feature type="active site" evidence="7">
    <location>
        <position position="227"/>
    </location>
</feature>
<reference evidence="10 11" key="2">
    <citation type="journal article" date="2019" name="G3 (Bethesda)">
        <title>Hybrid Assembly of the Genome of the Entomopathogenic Nematode Steinernema carpocapsae Identifies the X-Chromosome.</title>
        <authorList>
            <person name="Serra L."/>
            <person name="Macchietto M."/>
            <person name="Macias-Munoz A."/>
            <person name="McGill C.J."/>
            <person name="Rodriguez I.M."/>
            <person name="Rodriguez B."/>
            <person name="Murad R."/>
            <person name="Mortazavi A."/>
        </authorList>
    </citation>
    <scope>NUCLEOTIDE SEQUENCE [LARGE SCALE GENOMIC DNA]</scope>
    <source>
        <strain evidence="10 11">ALL</strain>
    </source>
</reference>
<dbReference type="EC" id="3.4.24.-" evidence="8"/>
<evidence type="ECO:0000256" key="5">
    <source>
        <dbReference type="ARBA" id="ARBA00023049"/>
    </source>
</evidence>
<dbReference type="CDD" id="cd04280">
    <property type="entry name" value="ZnMc_astacin_like"/>
    <property type="match status" value="1"/>
</dbReference>
<dbReference type="GO" id="GO:0006508">
    <property type="term" value="P:proteolysis"/>
    <property type="evidence" value="ECO:0007669"/>
    <property type="project" value="UniProtKB-KW"/>
</dbReference>
<comment type="caution">
    <text evidence="7">Lacks conserved residue(s) required for the propagation of feature annotation.</text>
</comment>
<evidence type="ECO:0000256" key="2">
    <source>
        <dbReference type="ARBA" id="ARBA00022723"/>
    </source>
</evidence>
<keyword evidence="4 7" id="KW-0862">Zinc</keyword>
<keyword evidence="6" id="KW-1015">Disulfide bond</keyword>
<dbReference type="PROSITE" id="PS51864">
    <property type="entry name" value="ASTACIN"/>
    <property type="match status" value="1"/>
</dbReference>
<dbReference type="GO" id="GO:0004222">
    <property type="term" value="F:metalloendopeptidase activity"/>
    <property type="evidence" value="ECO:0007669"/>
    <property type="project" value="UniProtKB-UniRule"/>
</dbReference>
<organism evidence="10 11">
    <name type="scientific">Steinernema carpocapsae</name>
    <name type="common">Entomopathogenic nematode</name>
    <dbReference type="NCBI Taxonomy" id="34508"/>
    <lineage>
        <taxon>Eukaryota</taxon>
        <taxon>Metazoa</taxon>
        <taxon>Ecdysozoa</taxon>
        <taxon>Nematoda</taxon>
        <taxon>Chromadorea</taxon>
        <taxon>Rhabditida</taxon>
        <taxon>Tylenchina</taxon>
        <taxon>Panagrolaimomorpha</taxon>
        <taxon>Strongyloidoidea</taxon>
        <taxon>Steinernematidae</taxon>
        <taxon>Steinernema</taxon>
    </lineage>
</organism>
<evidence type="ECO:0000256" key="8">
    <source>
        <dbReference type="RuleBase" id="RU361183"/>
    </source>
</evidence>
<keyword evidence="11" id="KW-1185">Reference proteome</keyword>
<comment type="caution">
    <text evidence="10">The sequence shown here is derived from an EMBL/GenBank/DDBJ whole genome shotgun (WGS) entry which is preliminary data.</text>
</comment>
<dbReference type="InterPro" id="IPR024079">
    <property type="entry name" value="MetalloPept_cat_dom_sf"/>
</dbReference>
<evidence type="ECO:0000256" key="6">
    <source>
        <dbReference type="ARBA" id="ARBA00023157"/>
    </source>
</evidence>
<dbReference type="Gene3D" id="3.40.390.10">
    <property type="entry name" value="Collagenase (Catalytic Domain)"/>
    <property type="match status" value="1"/>
</dbReference>
<keyword evidence="1 7" id="KW-0645">Protease</keyword>
<evidence type="ECO:0000256" key="7">
    <source>
        <dbReference type="PROSITE-ProRule" id="PRU01211"/>
    </source>
</evidence>
<sequence length="325" mass="37114">MSFSESQIRSILIKPKLPTLIYTTTMAALSYCVALTTFCLTSTINPLLQGYDEAARNDLEYVRKRLQELNPSPFAKYPENGAIRDSEQPDSIPEINQPFAEYLYQGDITLTPAQVEHIVSSRSKRQAINLNNPHFKRWSQERNGSIPYFFHGFDANQRGLIKRAIQFWEDHTCVKFQEIDNGGRGLQITYAGPHGPCNSYIGKTDHMPQQVLNLGYHCLQFGTIIHELGHALGMFHEHTRADRAQYVTIREDNLAPGIKHNFDIHRVVENDNQGVEYDYGSIMHYSQSKLPCLLSLKPTNFSDSIICQKRTNLCDGSYMEQQSLH</sequence>
<dbReference type="SUPFAM" id="SSF55486">
    <property type="entry name" value="Metalloproteases ('zincins'), catalytic domain"/>
    <property type="match status" value="1"/>
</dbReference>
<keyword evidence="5 7" id="KW-0482">Metalloprotease</keyword>
<dbReference type="PANTHER" id="PTHR10127">
    <property type="entry name" value="DISCOIDIN, CUB, EGF, LAMININ , AND ZINC METALLOPROTEASE DOMAIN CONTAINING"/>
    <property type="match status" value="1"/>
</dbReference>
<dbReference type="InterPro" id="IPR006026">
    <property type="entry name" value="Peptidase_Metallo"/>
</dbReference>
<evidence type="ECO:0000259" key="9">
    <source>
        <dbReference type="PROSITE" id="PS51864"/>
    </source>
</evidence>
<keyword evidence="2 7" id="KW-0479">Metal-binding</keyword>
<dbReference type="InterPro" id="IPR034035">
    <property type="entry name" value="Astacin-like_dom"/>
</dbReference>
<feature type="domain" description="Peptidase M12A" evidence="9">
    <location>
        <begin position="126"/>
        <end position="325"/>
    </location>
</feature>
<evidence type="ECO:0000313" key="10">
    <source>
        <dbReference type="EMBL" id="TKR63036.1"/>
    </source>
</evidence>
<dbReference type="OrthoDB" id="5829157at2759"/>
<feature type="binding site" evidence="7">
    <location>
        <position position="230"/>
    </location>
    <ligand>
        <name>Zn(2+)</name>
        <dbReference type="ChEBI" id="CHEBI:29105"/>
        <note>catalytic</note>
    </ligand>
</feature>
<evidence type="ECO:0000313" key="11">
    <source>
        <dbReference type="Proteomes" id="UP000298663"/>
    </source>
</evidence>
<reference evidence="10 11" key="1">
    <citation type="journal article" date="2015" name="Genome Biol.">
        <title>Comparative genomics of Steinernema reveals deeply conserved gene regulatory networks.</title>
        <authorList>
            <person name="Dillman A.R."/>
            <person name="Macchietto M."/>
            <person name="Porter C.F."/>
            <person name="Rogers A."/>
            <person name="Williams B."/>
            <person name="Antoshechkin I."/>
            <person name="Lee M.M."/>
            <person name="Goodwin Z."/>
            <person name="Lu X."/>
            <person name="Lewis E.E."/>
            <person name="Goodrich-Blair H."/>
            <person name="Stock S.P."/>
            <person name="Adams B.J."/>
            <person name="Sternberg P.W."/>
            <person name="Mortazavi A."/>
        </authorList>
    </citation>
    <scope>NUCLEOTIDE SEQUENCE [LARGE SCALE GENOMIC DNA]</scope>
    <source>
        <strain evidence="10 11">ALL</strain>
    </source>
</reference>
<dbReference type="AlphaFoldDB" id="A0A4U5M2S6"/>
<gene>
    <name evidence="10" type="ORF">L596_026919</name>
</gene>
<evidence type="ECO:0000256" key="1">
    <source>
        <dbReference type="ARBA" id="ARBA00022670"/>
    </source>
</evidence>
<dbReference type="EMBL" id="AZBU02000010">
    <property type="protein sequence ID" value="TKR63036.1"/>
    <property type="molecule type" value="Genomic_DNA"/>
</dbReference>
<dbReference type="GO" id="GO:0008270">
    <property type="term" value="F:zinc ion binding"/>
    <property type="evidence" value="ECO:0007669"/>
    <property type="project" value="UniProtKB-UniRule"/>
</dbReference>
<keyword evidence="3 7" id="KW-0378">Hydrolase</keyword>
<dbReference type="SMART" id="SM00235">
    <property type="entry name" value="ZnMc"/>
    <property type="match status" value="1"/>
</dbReference>
<comment type="cofactor">
    <cofactor evidence="7 8">
        <name>Zn(2+)</name>
        <dbReference type="ChEBI" id="CHEBI:29105"/>
    </cofactor>
    <text evidence="7 8">Binds 1 zinc ion per subunit.</text>
</comment>
<accession>A0A4U5M2S6</accession>
<feature type="binding site" evidence="7">
    <location>
        <position position="236"/>
    </location>
    <ligand>
        <name>Zn(2+)</name>
        <dbReference type="ChEBI" id="CHEBI:29105"/>
        <note>catalytic</note>
    </ligand>
</feature>
<dbReference type="Pfam" id="PF01400">
    <property type="entry name" value="Astacin"/>
    <property type="match status" value="1"/>
</dbReference>
<protein>
    <recommendedName>
        <fullName evidence="8">Metalloendopeptidase</fullName>
        <ecNumber evidence="8">3.4.24.-</ecNumber>
    </recommendedName>
</protein>